<dbReference type="STRING" id="1424294.Gferi_06885"/>
<name>A0A1D8GEH3_9FIRM</name>
<gene>
    <name evidence="1" type="ORF">Gferi_06885</name>
</gene>
<protein>
    <submittedName>
        <fullName evidence="1">Uncharacterized protein</fullName>
    </submittedName>
</protein>
<evidence type="ECO:0000313" key="2">
    <source>
        <dbReference type="Proteomes" id="UP000095743"/>
    </source>
</evidence>
<organism evidence="1 2">
    <name type="scientific">Geosporobacter ferrireducens</name>
    <dbReference type="NCBI Taxonomy" id="1424294"/>
    <lineage>
        <taxon>Bacteria</taxon>
        <taxon>Bacillati</taxon>
        <taxon>Bacillota</taxon>
        <taxon>Clostridia</taxon>
        <taxon>Peptostreptococcales</taxon>
        <taxon>Thermotaleaceae</taxon>
        <taxon>Geosporobacter</taxon>
    </lineage>
</organism>
<dbReference type="AlphaFoldDB" id="A0A1D8GEH3"/>
<dbReference type="Proteomes" id="UP000095743">
    <property type="component" value="Chromosome"/>
</dbReference>
<reference evidence="1 2" key="1">
    <citation type="submission" date="2016-09" db="EMBL/GenBank/DDBJ databases">
        <title>Genomic analysis reveals versatility of anaerobic energy metabolism of Geosporobacter ferrireducens IRF9 of phylum Firmicutes.</title>
        <authorList>
            <person name="Kim S.-J."/>
        </authorList>
    </citation>
    <scope>NUCLEOTIDE SEQUENCE [LARGE SCALE GENOMIC DNA]</scope>
    <source>
        <strain evidence="1 2">IRF9</strain>
    </source>
</reference>
<dbReference type="Gene3D" id="3.90.550.10">
    <property type="entry name" value="Spore Coat Polysaccharide Biosynthesis Protein SpsA, Chain A"/>
    <property type="match status" value="1"/>
</dbReference>
<dbReference type="KEGG" id="gfe:Gferi_06885"/>
<sequence length="304" mass="36014">MMNNVFCTILSKLRVYQGLVLYRSLDYNTDEFKLYILCADEESYSACSKMNLTKAVLVRAEYLGNEQLLFKRFERELNEFCWTLKPFLIEYVMNQCQPIEYVTYVDSDICFFNNPKRIYREHMGQDVLLSEHDYSLNYRGVEQSCGKYNSGFIVFKNAENARYALKWWQDRCMEWCFDRVEEGKFGDQKYLEFMPGFFRNVGSIITPGVNIGPWNDVKYHFLYQDGKIFANKDKLICYHFSGFRVINKNKIALVGGSRKIHNILHLPYIDVLKNVFHDIEKVAPEFNGFVFHDKLLPMAIYHEI</sequence>
<proteinExistence type="predicted"/>
<dbReference type="InterPro" id="IPR029044">
    <property type="entry name" value="Nucleotide-diphossugar_trans"/>
</dbReference>
<accession>A0A1D8GEH3</accession>
<keyword evidence="2" id="KW-1185">Reference proteome</keyword>
<evidence type="ECO:0000313" key="1">
    <source>
        <dbReference type="EMBL" id="AOT69319.1"/>
    </source>
</evidence>
<dbReference type="SUPFAM" id="SSF53448">
    <property type="entry name" value="Nucleotide-diphospho-sugar transferases"/>
    <property type="match status" value="1"/>
</dbReference>
<dbReference type="EMBL" id="CP017269">
    <property type="protein sequence ID" value="AOT69319.1"/>
    <property type="molecule type" value="Genomic_DNA"/>
</dbReference>